<keyword evidence="1" id="KW-0472">Membrane</keyword>
<keyword evidence="3" id="KW-1185">Reference proteome</keyword>
<dbReference type="Proteomes" id="UP000054721">
    <property type="component" value="Unassembled WGS sequence"/>
</dbReference>
<evidence type="ECO:0008006" key="4">
    <source>
        <dbReference type="Google" id="ProtNLM"/>
    </source>
</evidence>
<evidence type="ECO:0000256" key="1">
    <source>
        <dbReference type="SAM" id="Phobius"/>
    </source>
</evidence>
<reference evidence="2 3" key="1">
    <citation type="submission" date="2015-05" db="EMBL/GenBank/DDBJ databases">
        <title>Evolution of Trichinella species and genotypes.</title>
        <authorList>
            <person name="Korhonen P.K."/>
            <person name="Edoardo P."/>
            <person name="Giuseppe L.R."/>
            <person name="Gasser R.B."/>
        </authorList>
    </citation>
    <scope>NUCLEOTIDE SEQUENCE [LARGE SCALE GENOMIC DNA]</scope>
    <source>
        <strain evidence="2">ISS10</strain>
    </source>
</reference>
<evidence type="ECO:0000313" key="2">
    <source>
        <dbReference type="EMBL" id="KRZ63349.1"/>
    </source>
</evidence>
<keyword evidence="1" id="KW-1133">Transmembrane helix</keyword>
<feature type="transmembrane region" description="Helical" evidence="1">
    <location>
        <begin position="138"/>
        <end position="163"/>
    </location>
</feature>
<accession>A0A0V1LV31</accession>
<feature type="transmembrane region" description="Helical" evidence="1">
    <location>
        <begin position="107"/>
        <end position="132"/>
    </location>
</feature>
<dbReference type="OrthoDB" id="5914897at2759"/>
<gene>
    <name evidence="2" type="ORF">T02_9525</name>
</gene>
<name>A0A0V1LV31_9BILA</name>
<keyword evidence="1" id="KW-0812">Transmembrane</keyword>
<dbReference type="EMBL" id="JYDW01000001">
    <property type="protein sequence ID" value="KRZ63349.1"/>
    <property type="molecule type" value="Genomic_DNA"/>
</dbReference>
<feature type="transmembrane region" description="Helical" evidence="1">
    <location>
        <begin position="41"/>
        <end position="66"/>
    </location>
</feature>
<evidence type="ECO:0000313" key="3">
    <source>
        <dbReference type="Proteomes" id="UP000054721"/>
    </source>
</evidence>
<dbReference type="AlphaFoldDB" id="A0A0V1LV31"/>
<organism evidence="2 3">
    <name type="scientific">Trichinella nativa</name>
    <dbReference type="NCBI Taxonomy" id="6335"/>
    <lineage>
        <taxon>Eukaryota</taxon>
        <taxon>Metazoa</taxon>
        <taxon>Ecdysozoa</taxon>
        <taxon>Nematoda</taxon>
        <taxon>Enoplea</taxon>
        <taxon>Dorylaimia</taxon>
        <taxon>Trichinellida</taxon>
        <taxon>Trichinellidae</taxon>
        <taxon>Trichinella</taxon>
    </lineage>
</organism>
<feature type="transmembrane region" description="Helical" evidence="1">
    <location>
        <begin position="72"/>
        <end position="95"/>
    </location>
</feature>
<proteinExistence type="predicted"/>
<comment type="caution">
    <text evidence="2">The sequence shown here is derived from an EMBL/GenBank/DDBJ whole genome shotgun (WGS) entry which is preliminary data.</text>
</comment>
<sequence length="456" mass="51734">MNTSEQCAEHTVTCSKIRGTSTSTMLQFIDKAIMLQQTSKFICLATAVYQMVIYGATFCLTVWLLLKFTELPIVPFYIAVFLYLAIFALSLMLALCTNTKLVDIMSYAWVLFLLSSVLPECGLNIWICILLTESDSTLGFSLLIFYLLRSVGNIICILLMCIGKKLNRIPSQKRKIYNSQLYSISDGYLLPFENSIYSSSSEDRISTMAETDQSDTSTVIGQAVKLLSFKPLTNELEKNPKCEEICHGFSTFKNKDDHHCVKSAHTAPQQKQQHELQLVVANSFIENVQQHIKPTENNCHTNDKNQNCHPLSKDNPIIVKRPYVPETRAKTLPTIKEARRLKASLSFNKETQRVFSHMSLQEAGFTGCEFCSKTYRKWTENAQPNSQQSFLSFTYLDPFAYDYYDSVEPWLDQFPRILSVDLRCLFNFSGSRTVVLADEVLSAISGNPLLPGKVKF</sequence>
<protein>
    <recommendedName>
        <fullName evidence="4">Transmembrane protein</fullName>
    </recommendedName>
</protein>